<protein>
    <submittedName>
        <fullName evidence="1">Uncharacterized protein</fullName>
    </submittedName>
</protein>
<organism evidence="1 2">
    <name type="scientific">Dryococelus australis</name>
    <dbReference type="NCBI Taxonomy" id="614101"/>
    <lineage>
        <taxon>Eukaryota</taxon>
        <taxon>Metazoa</taxon>
        <taxon>Ecdysozoa</taxon>
        <taxon>Arthropoda</taxon>
        <taxon>Hexapoda</taxon>
        <taxon>Insecta</taxon>
        <taxon>Pterygota</taxon>
        <taxon>Neoptera</taxon>
        <taxon>Polyneoptera</taxon>
        <taxon>Phasmatodea</taxon>
        <taxon>Verophasmatodea</taxon>
        <taxon>Anareolatae</taxon>
        <taxon>Phasmatidae</taxon>
        <taxon>Eurycanthinae</taxon>
        <taxon>Dryococelus</taxon>
    </lineage>
</organism>
<comment type="caution">
    <text evidence="1">The sequence shown here is derived from an EMBL/GenBank/DDBJ whole genome shotgun (WGS) entry which is preliminary data.</text>
</comment>
<dbReference type="Proteomes" id="UP001159363">
    <property type="component" value="Chromosome 2"/>
</dbReference>
<dbReference type="EMBL" id="JARBHB010000002">
    <property type="protein sequence ID" value="KAJ8893165.1"/>
    <property type="molecule type" value="Genomic_DNA"/>
</dbReference>
<evidence type="ECO:0000313" key="1">
    <source>
        <dbReference type="EMBL" id="KAJ8893165.1"/>
    </source>
</evidence>
<name>A0ABQ9I934_9NEOP</name>
<proteinExistence type="predicted"/>
<reference evidence="1 2" key="1">
    <citation type="submission" date="2023-02" db="EMBL/GenBank/DDBJ databases">
        <title>LHISI_Scaffold_Assembly.</title>
        <authorList>
            <person name="Stuart O.P."/>
            <person name="Cleave R."/>
            <person name="Magrath M.J.L."/>
            <person name="Mikheyev A.S."/>
        </authorList>
    </citation>
    <scope>NUCLEOTIDE SEQUENCE [LARGE SCALE GENOMIC DNA]</scope>
    <source>
        <strain evidence="1">Daus_M_001</strain>
        <tissue evidence="1">Leg muscle</tissue>
    </source>
</reference>
<keyword evidence="2" id="KW-1185">Reference proteome</keyword>
<feature type="non-terminal residue" evidence="1">
    <location>
        <position position="178"/>
    </location>
</feature>
<sequence>MIYIDMFGLIPQSGKANTCLFILIKASAIAAILVDKIFKIFGSPEHLILDNASYFVKHHGYIGKSPGLVLFEREISHPFLGVRKLRFSVLDGPISMRTGFHAKLKVGDIVLYRKVSESKKRASVSAKLALPYHGPYEIQGFFTPVTVELVDPSNKLTVRKACVSAVKFYSAKKPEAKR</sequence>
<accession>A0ABQ9I934</accession>
<evidence type="ECO:0000313" key="2">
    <source>
        <dbReference type="Proteomes" id="UP001159363"/>
    </source>
</evidence>
<gene>
    <name evidence="1" type="ORF">PR048_005748</name>
</gene>